<proteinExistence type="predicted"/>
<name>A0A383EZB9_9ZZZZ</name>
<feature type="non-terminal residue" evidence="1">
    <location>
        <position position="76"/>
    </location>
</feature>
<dbReference type="EMBL" id="UINC01229765">
    <property type="protein sequence ID" value="SVE61610.1"/>
    <property type="molecule type" value="Genomic_DNA"/>
</dbReference>
<protein>
    <recommendedName>
        <fullName evidence="2">Radical SAM core domain-containing protein</fullName>
    </recommendedName>
</protein>
<gene>
    <name evidence="1" type="ORF">METZ01_LOCUS514464</name>
</gene>
<dbReference type="AlphaFoldDB" id="A0A383EZB9"/>
<organism evidence="1">
    <name type="scientific">marine metagenome</name>
    <dbReference type="NCBI Taxonomy" id="408172"/>
    <lineage>
        <taxon>unclassified sequences</taxon>
        <taxon>metagenomes</taxon>
        <taxon>ecological metagenomes</taxon>
    </lineage>
</organism>
<accession>A0A383EZB9</accession>
<evidence type="ECO:0000313" key="1">
    <source>
        <dbReference type="EMBL" id="SVE61610.1"/>
    </source>
</evidence>
<sequence>MTNQVKIERRIKLFNDPETTATGEPRAQVDLSELHTLWFNTGTICNLACKNCFMHSTPKNDSLSFLGIHDVEIFLK</sequence>
<reference evidence="1" key="1">
    <citation type="submission" date="2018-05" db="EMBL/GenBank/DDBJ databases">
        <authorList>
            <person name="Lanie J.A."/>
            <person name="Ng W.-L."/>
            <person name="Kazmierczak K.M."/>
            <person name="Andrzejewski T.M."/>
            <person name="Davidsen T.M."/>
            <person name="Wayne K.J."/>
            <person name="Tettelin H."/>
            <person name="Glass J.I."/>
            <person name="Rusch D."/>
            <person name="Podicherti R."/>
            <person name="Tsui H.-C.T."/>
            <person name="Winkler M.E."/>
        </authorList>
    </citation>
    <scope>NUCLEOTIDE SEQUENCE</scope>
</reference>
<evidence type="ECO:0008006" key="2">
    <source>
        <dbReference type="Google" id="ProtNLM"/>
    </source>
</evidence>